<name>A0AAE0X0Z5_9PEZI</name>
<feature type="domain" description="Myb-like" evidence="2">
    <location>
        <begin position="76"/>
        <end position="120"/>
    </location>
</feature>
<dbReference type="Proteomes" id="UP001270362">
    <property type="component" value="Unassembled WGS sequence"/>
</dbReference>
<dbReference type="Pfam" id="PF00249">
    <property type="entry name" value="Myb_DNA-binding"/>
    <property type="match status" value="1"/>
</dbReference>
<dbReference type="SUPFAM" id="SSF46689">
    <property type="entry name" value="Homeodomain-like"/>
    <property type="match status" value="1"/>
</dbReference>
<feature type="region of interest" description="Disordered" evidence="1">
    <location>
        <begin position="132"/>
        <end position="173"/>
    </location>
</feature>
<feature type="compositionally biased region" description="Low complexity" evidence="1">
    <location>
        <begin position="145"/>
        <end position="155"/>
    </location>
</feature>
<dbReference type="Gene3D" id="1.10.10.60">
    <property type="entry name" value="Homeodomain-like"/>
    <property type="match status" value="1"/>
</dbReference>
<sequence length="173" mass="18859">MCQRAVFECFVCGQRTTVNILRCQRFPIQPLPTLCPLQFHCLNCRLFIPVTPYSIIHGCIDNPQTRIAPPLPPPHWSPADTLSLCRAVLAVGKSNWTVVAQIVSGEKTAEQCRKRYAQFGSVALDGSVTLEGQVLGPPPNPPAPRHLSPLRLPSPVIAPPKGAGKANRRGKRA</sequence>
<dbReference type="AlphaFoldDB" id="A0AAE0X0Z5"/>
<reference evidence="3" key="1">
    <citation type="journal article" date="2023" name="Mol. Phylogenet. Evol.">
        <title>Genome-scale phylogeny and comparative genomics of the fungal order Sordariales.</title>
        <authorList>
            <person name="Hensen N."/>
            <person name="Bonometti L."/>
            <person name="Westerberg I."/>
            <person name="Brannstrom I.O."/>
            <person name="Guillou S."/>
            <person name="Cros-Aarteil S."/>
            <person name="Calhoun S."/>
            <person name="Haridas S."/>
            <person name="Kuo A."/>
            <person name="Mondo S."/>
            <person name="Pangilinan J."/>
            <person name="Riley R."/>
            <person name="LaButti K."/>
            <person name="Andreopoulos B."/>
            <person name="Lipzen A."/>
            <person name="Chen C."/>
            <person name="Yan M."/>
            <person name="Daum C."/>
            <person name="Ng V."/>
            <person name="Clum A."/>
            <person name="Steindorff A."/>
            <person name="Ohm R.A."/>
            <person name="Martin F."/>
            <person name="Silar P."/>
            <person name="Natvig D.O."/>
            <person name="Lalanne C."/>
            <person name="Gautier V."/>
            <person name="Ament-Velasquez S.L."/>
            <person name="Kruys A."/>
            <person name="Hutchinson M.I."/>
            <person name="Powell A.J."/>
            <person name="Barry K."/>
            <person name="Miller A.N."/>
            <person name="Grigoriev I.V."/>
            <person name="Debuchy R."/>
            <person name="Gladieux P."/>
            <person name="Hiltunen Thoren M."/>
            <person name="Johannesson H."/>
        </authorList>
    </citation>
    <scope>NUCLEOTIDE SEQUENCE</scope>
    <source>
        <strain evidence="3">CBS 314.62</strain>
    </source>
</reference>
<comment type="caution">
    <text evidence="3">The sequence shown here is derived from an EMBL/GenBank/DDBJ whole genome shotgun (WGS) entry which is preliminary data.</text>
</comment>
<proteinExistence type="predicted"/>
<accession>A0AAE0X0Z5</accession>
<evidence type="ECO:0000313" key="4">
    <source>
        <dbReference type="Proteomes" id="UP001270362"/>
    </source>
</evidence>
<gene>
    <name evidence="3" type="ORF">B0T22DRAFT_284277</name>
</gene>
<dbReference type="PROSITE" id="PS50090">
    <property type="entry name" value="MYB_LIKE"/>
    <property type="match status" value="1"/>
</dbReference>
<dbReference type="CDD" id="cd00167">
    <property type="entry name" value="SANT"/>
    <property type="match status" value="1"/>
</dbReference>
<evidence type="ECO:0000256" key="1">
    <source>
        <dbReference type="SAM" id="MobiDB-lite"/>
    </source>
</evidence>
<reference evidence="3" key="2">
    <citation type="submission" date="2023-06" db="EMBL/GenBank/DDBJ databases">
        <authorList>
            <consortium name="Lawrence Berkeley National Laboratory"/>
            <person name="Haridas S."/>
            <person name="Hensen N."/>
            <person name="Bonometti L."/>
            <person name="Westerberg I."/>
            <person name="Brannstrom I.O."/>
            <person name="Guillou S."/>
            <person name="Cros-Aarteil S."/>
            <person name="Calhoun S."/>
            <person name="Kuo A."/>
            <person name="Mondo S."/>
            <person name="Pangilinan J."/>
            <person name="Riley R."/>
            <person name="Labutti K."/>
            <person name="Andreopoulos B."/>
            <person name="Lipzen A."/>
            <person name="Chen C."/>
            <person name="Yanf M."/>
            <person name="Daum C."/>
            <person name="Ng V."/>
            <person name="Clum A."/>
            <person name="Steindorff A."/>
            <person name="Ohm R."/>
            <person name="Martin F."/>
            <person name="Silar P."/>
            <person name="Natvig D."/>
            <person name="Lalanne C."/>
            <person name="Gautier V."/>
            <person name="Ament-Velasquez S.L."/>
            <person name="Kruys A."/>
            <person name="Hutchinson M.I."/>
            <person name="Powell A.J."/>
            <person name="Barry K."/>
            <person name="Miller A.N."/>
            <person name="Grigoriev I.V."/>
            <person name="Debuchy R."/>
            <person name="Gladieux P."/>
            <person name="Thoren M.H."/>
            <person name="Johannesson H."/>
        </authorList>
    </citation>
    <scope>NUCLEOTIDE SEQUENCE</scope>
    <source>
        <strain evidence="3">CBS 314.62</strain>
    </source>
</reference>
<protein>
    <recommendedName>
        <fullName evidence="2">Myb-like domain-containing protein</fullName>
    </recommendedName>
</protein>
<dbReference type="InterPro" id="IPR001005">
    <property type="entry name" value="SANT/Myb"/>
</dbReference>
<keyword evidence="4" id="KW-1185">Reference proteome</keyword>
<organism evidence="3 4">
    <name type="scientific">Podospora appendiculata</name>
    <dbReference type="NCBI Taxonomy" id="314037"/>
    <lineage>
        <taxon>Eukaryota</taxon>
        <taxon>Fungi</taxon>
        <taxon>Dikarya</taxon>
        <taxon>Ascomycota</taxon>
        <taxon>Pezizomycotina</taxon>
        <taxon>Sordariomycetes</taxon>
        <taxon>Sordariomycetidae</taxon>
        <taxon>Sordariales</taxon>
        <taxon>Podosporaceae</taxon>
        <taxon>Podospora</taxon>
    </lineage>
</organism>
<dbReference type="InterPro" id="IPR009057">
    <property type="entry name" value="Homeodomain-like_sf"/>
</dbReference>
<evidence type="ECO:0000313" key="3">
    <source>
        <dbReference type="EMBL" id="KAK3682446.1"/>
    </source>
</evidence>
<evidence type="ECO:0000259" key="2">
    <source>
        <dbReference type="PROSITE" id="PS50090"/>
    </source>
</evidence>
<dbReference type="EMBL" id="JAULSO010000005">
    <property type="protein sequence ID" value="KAK3682446.1"/>
    <property type="molecule type" value="Genomic_DNA"/>
</dbReference>